<evidence type="ECO:0000313" key="3">
    <source>
        <dbReference type="Proteomes" id="UP001152607"/>
    </source>
</evidence>
<sequence>MSHRSSNIARLIPIHLLTFHDSTQDAGSRKPHIAYSASSETSSIGVPPT</sequence>
<dbReference type="AlphaFoldDB" id="A0A9W4UTN2"/>
<proteinExistence type="predicted"/>
<evidence type="ECO:0000256" key="1">
    <source>
        <dbReference type="SAM" id="MobiDB-lite"/>
    </source>
</evidence>
<protein>
    <submittedName>
        <fullName evidence="2">Uncharacterized protein</fullName>
    </submittedName>
</protein>
<name>A0A9W4UTN2_9PLEO</name>
<dbReference type="Proteomes" id="UP001152607">
    <property type="component" value="Unassembled WGS sequence"/>
</dbReference>
<dbReference type="EMBL" id="CAOQHR010000012">
    <property type="protein sequence ID" value="CAI6342000.1"/>
    <property type="molecule type" value="Genomic_DNA"/>
</dbReference>
<accession>A0A9W4UTN2</accession>
<reference evidence="2" key="1">
    <citation type="submission" date="2023-01" db="EMBL/GenBank/DDBJ databases">
        <authorList>
            <person name="Van Ghelder C."/>
            <person name="Rancurel C."/>
        </authorList>
    </citation>
    <scope>NUCLEOTIDE SEQUENCE</scope>
    <source>
        <strain evidence="2">CNCM I-4278</strain>
    </source>
</reference>
<feature type="region of interest" description="Disordered" evidence="1">
    <location>
        <begin position="22"/>
        <end position="49"/>
    </location>
</feature>
<feature type="compositionally biased region" description="Polar residues" evidence="1">
    <location>
        <begin position="36"/>
        <end position="49"/>
    </location>
</feature>
<comment type="caution">
    <text evidence="2">The sequence shown here is derived from an EMBL/GenBank/DDBJ whole genome shotgun (WGS) entry which is preliminary data.</text>
</comment>
<keyword evidence="3" id="KW-1185">Reference proteome</keyword>
<gene>
    <name evidence="2" type="ORF">PDIGIT_LOCUS15201</name>
</gene>
<evidence type="ECO:0000313" key="2">
    <source>
        <dbReference type="EMBL" id="CAI6342000.1"/>
    </source>
</evidence>
<organism evidence="2 3">
    <name type="scientific">Periconia digitata</name>
    <dbReference type="NCBI Taxonomy" id="1303443"/>
    <lineage>
        <taxon>Eukaryota</taxon>
        <taxon>Fungi</taxon>
        <taxon>Dikarya</taxon>
        <taxon>Ascomycota</taxon>
        <taxon>Pezizomycotina</taxon>
        <taxon>Dothideomycetes</taxon>
        <taxon>Pleosporomycetidae</taxon>
        <taxon>Pleosporales</taxon>
        <taxon>Massarineae</taxon>
        <taxon>Periconiaceae</taxon>
        <taxon>Periconia</taxon>
    </lineage>
</organism>